<reference evidence="4 5" key="1">
    <citation type="journal article" date="2016" name="Int. J. Syst. Evol. Microbiol.">
        <title>Caldimicrobium thiodismutans sp. nov., a sulfur-disproportionating bacterium isolated from a hot spring, and emended description of the genus Caldimicrobium.</title>
        <authorList>
            <person name="Kojima H."/>
            <person name="Umezawa K."/>
            <person name="Fukui M."/>
        </authorList>
    </citation>
    <scope>NUCLEOTIDE SEQUENCE [LARGE SCALE GENOMIC DNA]</scope>
    <source>
        <strain evidence="4 5">TF1</strain>
    </source>
</reference>
<reference evidence="5" key="2">
    <citation type="journal article" date="2016" name="Int. J. Syst. Evol. Microbiol.">
        <title>Caldimicrobium thiodismutans sp. nov., a sulfur-disproportionating bacterium isolated from a hot spring.</title>
        <authorList>
            <person name="Kojima H."/>
            <person name="Umezawa K."/>
            <person name="Fukui M."/>
        </authorList>
    </citation>
    <scope>NUCLEOTIDE SEQUENCE [LARGE SCALE GENOMIC DNA]</scope>
    <source>
        <strain evidence="5">TF1</strain>
    </source>
</reference>
<keyword evidence="5" id="KW-1185">Reference proteome</keyword>
<dbReference type="OrthoDB" id="5405937at2"/>
<protein>
    <submittedName>
        <fullName evidence="4">4-oxalocrotonate tautomerase</fullName>
    </submittedName>
</protein>
<dbReference type="Proteomes" id="UP000068196">
    <property type="component" value="Chromosome"/>
</dbReference>
<dbReference type="GO" id="GO:0016853">
    <property type="term" value="F:isomerase activity"/>
    <property type="evidence" value="ECO:0007669"/>
    <property type="project" value="UniProtKB-KW"/>
</dbReference>
<sequence length="62" mass="6965">MPIVKIELFSGRSIEIKKKIAQEITDILVKNLNIPSEAVIIIFDDIEKHNFAQAGRLAEESS</sequence>
<accession>A0A0U4W4P2</accession>
<dbReference type="InterPro" id="IPR014347">
    <property type="entry name" value="Tautomerase/MIF_sf"/>
</dbReference>
<dbReference type="KEGG" id="cthi:THC_1669"/>
<dbReference type="Gene3D" id="3.30.429.10">
    <property type="entry name" value="Macrophage Migration Inhibitory Factor"/>
    <property type="match status" value="1"/>
</dbReference>
<dbReference type="EMBL" id="AP014945">
    <property type="protein sequence ID" value="BAU24029.1"/>
    <property type="molecule type" value="Genomic_DNA"/>
</dbReference>
<evidence type="ECO:0000256" key="2">
    <source>
        <dbReference type="ARBA" id="ARBA00023235"/>
    </source>
</evidence>
<proteinExistence type="inferred from homology"/>
<evidence type="ECO:0000313" key="4">
    <source>
        <dbReference type="EMBL" id="BAU24029.1"/>
    </source>
</evidence>
<dbReference type="SUPFAM" id="SSF55331">
    <property type="entry name" value="Tautomerase/MIF"/>
    <property type="match status" value="1"/>
</dbReference>
<keyword evidence="2" id="KW-0413">Isomerase</keyword>
<gene>
    <name evidence="4" type="ORF">THC_1669</name>
</gene>
<organism evidence="4 5">
    <name type="scientific">Caldimicrobium thiodismutans</name>
    <dbReference type="NCBI Taxonomy" id="1653476"/>
    <lineage>
        <taxon>Bacteria</taxon>
        <taxon>Pseudomonadati</taxon>
        <taxon>Thermodesulfobacteriota</taxon>
        <taxon>Thermodesulfobacteria</taxon>
        <taxon>Thermodesulfobacteriales</taxon>
        <taxon>Thermodesulfobacteriaceae</taxon>
        <taxon>Caldimicrobium</taxon>
    </lineage>
</organism>
<evidence type="ECO:0000259" key="3">
    <source>
        <dbReference type="Pfam" id="PF01361"/>
    </source>
</evidence>
<dbReference type="AlphaFoldDB" id="A0A0U4W4P2"/>
<name>A0A0U4W4P2_9BACT</name>
<dbReference type="PANTHER" id="PTHR35530:SF2">
    <property type="entry name" value="BSL4019 PROTEIN"/>
    <property type="match status" value="1"/>
</dbReference>
<comment type="similarity">
    <text evidence="1">Belongs to the 4-oxalocrotonate tautomerase family.</text>
</comment>
<dbReference type="STRING" id="1653476.THC_1669"/>
<dbReference type="PANTHER" id="PTHR35530">
    <property type="entry name" value="TAUTOMERASE-RELATED"/>
    <property type="match status" value="1"/>
</dbReference>
<evidence type="ECO:0000313" key="5">
    <source>
        <dbReference type="Proteomes" id="UP000068196"/>
    </source>
</evidence>
<feature type="domain" description="4-oxalocrotonate tautomerase-like" evidence="3">
    <location>
        <begin position="2"/>
        <end position="56"/>
    </location>
</feature>
<evidence type="ECO:0000256" key="1">
    <source>
        <dbReference type="ARBA" id="ARBA00006723"/>
    </source>
</evidence>
<dbReference type="RefSeq" id="WP_068516048.1">
    <property type="nucleotide sequence ID" value="NZ_AP014945.1"/>
</dbReference>
<dbReference type="InterPro" id="IPR004370">
    <property type="entry name" value="4-OT-like_dom"/>
</dbReference>
<dbReference type="Pfam" id="PF01361">
    <property type="entry name" value="Tautomerase"/>
    <property type="match status" value="1"/>
</dbReference>